<protein>
    <submittedName>
        <fullName evidence="3">Uncharacterized protein</fullName>
    </submittedName>
</protein>
<sequence>MALAVGAGLLTWTPASAAVTDGEEMPSVTLRAAPVAKMPAHLKAVDSSGYLSSPSPAAPSSLTTWVGHDGSTVEGLPNPVAVSGGFGLERVRETNTYRIRHYATGEVVRVELPATDTATEVFAENRLLTQRVVDGERTLHLLEVPEGGGQPTDRQVSGVEDDLDRAVADDDGVFVHGAASDDRGGVLSYEPVGGAVWQFDTRRTALLDFETARLAYVNGYDGLSVQNLGSDKVLFQTTEEDHEASKNEIKKLHMYLVDRDHPNKPGTRIDAIPGHENAYHGQFDVGATRTLGDWLVYVELAEGTVHAAPLVGGTVRTLLPSSTRHFVSARDGSLYVEGGSDKEHWAVQRITLADDGTPVAMPVGPLPAVTEWEVGGMALDHGRLLFATENAAEPGEGNTFLTASKLSLAADGTLTAGPPEALGDLGYDVPDQEPYIDAMSAGWHQPCYEDCLRLTATGESSVAHSVCGVGHVVAAAGPYRVVRPSDQKICPVGTGNQEVRDGNKVLSSGPRQPAALWDSTLWTPGSKRGTVSAVSLPSLKEAGTESVGAPCVPGELQVVGRWIYWSCGPGGDAGVYDRVTGRLIEVPSGYAQLADGYLVSQATAARKLLITYFPDAVPADRVGTIELGPLPSPAHTPQDRRGLFWAVDRFAGALAYLDASGDVVVKWPQVRASPFTEPGPDTPFAGTLFSGALIVVVLACAIALHTAGRKPWSRFRRPSA</sequence>
<keyword evidence="1" id="KW-0812">Transmembrane</keyword>
<reference evidence="4" key="1">
    <citation type="journal article" date="2019" name="Int. J. Syst. Evol. Microbiol.">
        <title>The Global Catalogue of Microorganisms (GCM) 10K type strain sequencing project: providing services to taxonomists for standard genome sequencing and annotation.</title>
        <authorList>
            <consortium name="The Broad Institute Genomics Platform"/>
            <consortium name="The Broad Institute Genome Sequencing Center for Infectious Disease"/>
            <person name="Wu L."/>
            <person name="Ma J."/>
        </authorList>
    </citation>
    <scope>NUCLEOTIDE SEQUENCE [LARGE SCALE GENOMIC DNA]</scope>
    <source>
        <strain evidence="4">KCTC 42586</strain>
    </source>
</reference>
<dbReference type="Proteomes" id="UP001596263">
    <property type="component" value="Unassembled WGS sequence"/>
</dbReference>
<proteinExistence type="predicted"/>
<organism evidence="3 4">
    <name type="scientific">Streptomyces coerulescens</name>
    <dbReference type="NCBI Taxonomy" id="29304"/>
    <lineage>
        <taxon>Bacteria</taxon>
        <taxon>Bacillati</taxon>
        <taxon>Actinomycetota</taxon>
        <taxon>Actinomycetes</taxon>
        <taxon>Kitasatosporales</taxon>
        <taxon>Streptomycetaceae</taxon>
        <taxon>Streptomyces</taxon>
    </lineage>
</organism>
<dbReference type="RefSeq" id="WP_380864114.1">
    <property type="nucleotide sequence ID" value="NZ_JBHSKM010000044.1"/>
</dbReference>
<dbReference type="EMBL" id="JBHSKM010000044">
    <property type="protein sequence ID" value="MFC5219862.1"/>
    <property type="molecule type" value="Genomic_DNA"/>
</dbReference>
<feature type="chain" id="PRO_5045692354" evidence="2">
    <location>
        <begin position="18"/>
        <end position="720"/>
    </location>
</feature>
<comment type="caution">
    <text evidence="3">The sequence shown here is derived from an EMBL/GenBank/DDBJ whole genome shotgun (WGS) entry which is preliminary data.</text>
</comment>
<feature type="transmembrane region" description="Helical" evidence="1">
    <location>
        <begin position="684"/>
        <end position="707"/>
    </location>
</feature>
<keyword evidence="2" id="KW-0732">Signal</keyword>
<evidence type="ECO:0000256" key="2">
    <source>
        <dbReference type="SAM" id="SignalP"/>
    </source>
</evidence>
<evidence type="ECO:0000313" key="3">
    <source>
        <dbReference type="EMBL" id="MFC5219862.1"/>
    </source>
</evidence>
<keyword evidence="4" id="KW-1185">Reference proteome</keyword>
<feature type="signal peptide" evidence="2">
    <location>
        <begin position="1"/>
        <end position="17"/>
    </location>
</feature>
<keyword evidence="1" id="KW-0472">Membrane</keyword>
<name>A0ABW0CXL8_STRCD</name>
<evidence type="ECO:0000256" key="1">
    <source>
        <dbReference type="SAM" id="Phobius"/>
    </source>
</evidence>
<keyword evidence="1" id="KW-1133">Transmembrane helix</keyword>
<evidence type="ECO:0000313" key="4">
    <source>
        <dbReference type="Proteomes" id="UP001596263"/>
    </source>
</evidence>
<accession>A0ABW0CXL8</accession>
<gene>
    <name evidence="3" type="ORF">ACFPQ9_39215</name>
</gene>